<keyword evidence="2" id="KW-1185">Reference proteome</keyword>
<gene>
    <name evidence="1" type="ORF">MLD38_002068</name>
</gene>
<evidence type="ECO:0000313" key="1">
    <source>
        <dbReference type="EMBL" id="KAI4389898.1"/>
    </source>
</evidence>
<sequence length="102" mass="11008">MNMAAGGGGYGTWKRNASKEVLKHFDGNDDGSLSLYELTAAYKKMGVKSPVRHAYTTLLSVDEDGDGNISKEREVAAVGTYLRVLASHRDKAEGSVVKRCSL</sequence>
<reference evidence="2" key="1">
    <citation type="journal article" date="2023" name="Front. Plant Sci.">
        <title>Chromosomal-level genome assembly of Melastoma candidum provides insights into trichome evolution.</title>
        <authorList>
            <person name="Zhong Y."/>
            <person name="Wu W."/>
            <person name="Sun C."/>
            <person name="Zou P."/>
            <person name="Liu Y."/>
            <person name="Dai S."/>
            <person name="Zhou R."/>
        </authorList>
    </citation>
    <scope>NUCLEOTIDE SEQUENCE [LARGE SCALE GENOMIC DNA]</scope>
</reference>
<dbReference type="Proteomes" id="UP001057402">
    <property type="component" value="Chromosome 1"/>
</dbReference>
<protein>
    <submittedName>
        <fullName evidence="1">Uncharacterized protein</fullName>
    </submittedName>
</protein>
<proteinExistence type="predicted"/>
<accession>A0ACB9SK70</accession>
<comment type="caution">
    <text evidence="1">The sequence shown here is derived from an EMBL/GenBank/DDBJ whole genome shotgun (WGS) entry which is preliminary data.</text>
</comment>
<organism evidence="1 2">
    <name type="scientific">Melastoma candidum</name>
    <dbReference type="NCBI Taxonomy" id="119954"/>
    <lineage>
        <taxon>Eukaryota</taxon>
        <taxon>Viridiplantae</taxon>
        <taxon>Streptophyta</taxon>
        <taxon>Embryophyta</taxon>
        <taxon>Tracheophyta</taxon>
        <taxon>Spermatophyta</taxon>
        <taxon>Magnoliopsida</taxon>
        <taxon>eudicotyledons</taxon>
        <taxon>Gunneridae</taxon>
        <taxon>Pentapetalae</taxon>
        <taxon>rosids</taxon>
        <taxon>malvids</taxon>
        <taxon>Myrtales</taxon>
        <taxon>Melastomataceae</taxon>
        <taxon>Melastomatoideae</taxon>
        <taxon>Melastomateae</taxon>
        <taxon>Melastoma</taxon>
    </lineage>
</organism>
<dbReference type="EMBL" id="CM042880">
    <property type="protein sequence ID" value="KAI4389898.1"/>
    <property type="molecule type" value="Genomic_DNA"/>
</dbReference>
<name>A0ACB9SK70_9MYRT</name>
<evidence type="ECO:0000313" key="2">
    <source>
        <dbReference type="Proteomes" id="UP001057402"/>
    </source>
</evidence>